<comment type="pathway">
    <text evidence="1">Protein modification; protein glycosylation.</text>
</comment>
<evidence type="ECO:0000256" key="2">
    <source>
        <dbReference type="ARBA" id="ARBA00008919"/>
    </source>
</evidence>
<dbReference type="GO" id="GO:0046920">
    <property type="term" value="F:alpha-(1-&gt;3)-fucosyltransferase activity"/>
    <property type="evidence" value="ECO:0007669"/>
    <property type="project" value="TreeGrafter"/>
</dbReference>
<proteinExistence type="inferred from homology"/>
<protein>
    <recommendedName>
        <fullName evidence="5">Fucosyltransferase</fullName>
        <ecNumber evidence="5">2.4.1.-</ecNumber>
    </recommendedName>
</protein>
<dbReference type="PANTHER" id="PTHR11929">
    <property type="entry name" value="ALPHA- 1,3 -FUCOSYLTRANSFERASE"/>
    <property type="match status" value="1"/>
</dbReference>
<organism evidence="9">
    <name type="scientific">Hymenolepis diminuta</name>
    <name type="common">Rat tapeworm</name>
    <dbReference type="NCBI Taxonomy" id="6216"/>
    <lineage>
        <taxon>Eukaryota</taxon>
        <taxon>Metazoa</taxon>
        <taxon>Spiralia</taxon>
        <taxon>Lophotrochozoa</taxon>
        <taxon>Platyhelminthes</taxon>
        <taxon>Cestoda</taxon>
        <taxon>Eucestoda</taxon>
        <taxon>Cyclophyllidea</taxon>
        <taxon>Hymenolepididae</taxon>
        <taxon>Hymenolepis</taxon>
    </lineage>
</organism>
<gene>
    <name evidence="7" type="ORF">HDID_LOCUS190</name>
</gene>
<comment type="similarity">
    <text evidence="2 5">Belongs to the glycosyltransferase 10 family.</text>
</comment>
<dbReference type="SUPFAM" id="SSF53756">
    <property type="entry name" value="UDP-Glycosyltransferase/glycogen phosphorylase"/>
    <property type="match status" value="1"/>
</dbReference>
<accession>A0A158QBM1</accession>
<comment type="subcellular location">
    <subcellularLocation>
        <location evidence="5">Golgi apparatus</location>
        <location evidence="5">Golgi stack membrane</location>
        <topology evidence="5">Single-pass type II membrane protein</topology>
    </subcellularLocation>
</comment>
<keyword evidence="5" id="KW-0333">Golgi apparatus</keyword>
<keyword evidence="4 5" id="KW-0808">Transferase</keyword>
<dbReference type="Proteomes" id="UP000274504">
    <property type="component" value="Unassembled WGS sequence"/>
</dbReference>
<feature type="domain" description="Fucosyltransferase C-terminal" evidence="6">
    <location>
        <begin position="145"/>
        <end position="269"/>
    </location>
</feature>
<dbReference type="EC" id="2.4.1.-" evidence="5"/>
<evidence type="ECO:0000256" key="4">
    <source>
        <dbReference type="ARBA" id="ARBA00022679"/>
    </source>
</evidence>
<keyword evidence="5" id="KW-0812">Transmembrane</keyword>
<dbReference type="PANTHER" id="PTHR11929:SF145">
    <property type="entry name" value="ALPHA-(1,3)-FUCOSYLTRANSFERASE FUT-1"/>
    <property type="match status" value="1"/>
</dbReference>
<dbReference type="InterPro" id="IPR001503">
    <property type="entry name" value="Glyco_trans_10"/>
</dbReference>
<dbReference type="STRING" id="6216.A0A158QBM1"/>
<reference evidence="7 8" key="2">
    <citation type="submission" date="2018-11" db="EMBL/GenBank/DDBJ databases">
        <authorList>
            <consortium name="Pathogen Informatics"/>
        </authorList>
    </citation>
    <scope>NUCLEOTIDE SEQUENCE [LARGE SCALE GENOMIC DNA]</scope>
</reference>
<dbReference type="UniPathway" id="UPA00378"/>
<dbReference type="WBParaSite" id="HDID_0000018901-mRNA-1">
    <property type="protein sequence ID" value="HDID_0000018901-mRNA-1"/>
    <property type="gene ID" value="HDID_0000018901"/>
</dbReference>
<evidence type="ECO:0000256" key="5">
    <source>
        <dbReference type="RuleBase" id="RU003832"/>
    </source>
</evidence>
<dbReference type="InterPro" id="IPR055270">
    <property type="entry name" value="Glyco_tran_10_C"/>
</dbReference>
<dbReference type="Gene3D" id="3.40.50.11660">
    <property type="entry name" value="Glycosyl transferase family 10, C-terminal domain"/>
    <property type="match status" value="1"/>
</dbReference>
<dbReference type="AlphaFoldDB" id="A0A158QBM1"/>
<evidence type="ECO:0000256" key="3">
    <source>
        <dbReference type="ARBA" id="ARBA00022676"/>
    </source>
</evidence>
<name>A0A158QBM1_HYMDI</name>
<evidence type="ECO:0000313" key="8">
    <source>
        <dbReference type="Proteomes" id="UP000274504"/>
    </source>
</evidence>
<sequence length="305" mass="35813">MQRVALTGIIFFSALSTLLYLLSVTYLTNFQSSETKIHPYQHIIDQIQWITEFADNKTEFKAENPPRIYYDRKFLYHLTQPEGCRYKCIFTDELQFLGRGDAAVFSDSYSPEQISKIKERGVIIVFESGESPVHMPILSQKQLRLVDIYGGRNKSFPEGGDLFEYVSRRNKFYLAFENSNCRNYITEKVTFNALQHDMIPIVLGAYKEDYEAVLPPHSYINVDDFKTIRELTDYIKYLDRNDTAYAKYFTWKEYGKIIDPIRMDCRLCGFMYHLRSGKIKISQPNPKDFVDPESLCFYRPLLPIE</sequence>
<evidence type="ECO:0000256" key="1">
    <source>
        <dbReference type="ARBA" id="ARBA00004922"/>
    </source>
</evidence>
<evidence type="ECO:0000313" key="7">
    <source>
        <dbReference type="EMBL" id="VDL14017.1"/>
    </source>
</evidence>
<evidence type="ECO:0000313" key="9">
    <source>
        <dbReference type="WBParaSite" id="HDID_0000018901-mRNA-1"/>
    </source>
</evidence>
<dbReference type="GO" id="GO:0032580">
    <property type="term" value="C:Golgi cisterna membrane"/>
    <property type="evidence" value="ECO:0007669"/>
    <property type="project" value="UniProtKB-SubCell"/>
</dbReference>
<dbReference type="OrthoDB" id="427096at2759"/>
<keyword evidence="5" id="KW-0472">Membrane</keyword>
<dbReference type="EMBL" id="UYSG01000020">
    <property type="protein sequence ID" value="VDL14017.1"/>
    <property type="molecule type" value="Genomic_DNA"/>
</dbReference>
<dbReference type="InterPro" id="IPR038577">
    <property type="entry name" value="GT10-like_C_sf"/>
</dbReference>
<evidence type="ECO:0000259" key="6">
    <source>
        <dbReference type="Pfam" id="PF00852"/>
    </source>
</evidence>
<dbReference type="Pfam" id="PF00852">
    <property type="entry name" value="Glyco_transf_10"/>
    <property type="match status" value="1"/>
</dbReference>
<reference evidence="9" key="1">
    <citation type="submission" date="2016-04" db="UniProtKB">
        <authorList>
            <consortium name="WormBaseParasite"/>
        </authorList>
    </citation>
    <scope>IDENTIFICATION</scope>
</reference>
<keyword evidence="3 5" id="KW-0328">Glycosyltransferase</keyword>